<evidence type="ECO:0000313" key="2">
    <source>
        <dbReference type="EMBL" id="KAK4329405.1"/>
    </source>
</evidence>
<evidence type="ECO:0000256" key="1">
    <source>
        <dbReference type="SAM" id="MobiDB-lite"/>
    </source>
</evidence>
<protein>
    <submittedName>
        <fullName evidence="2">Uncharacterized protein</fullName>
    </submittedName>
</protein>
<proteinExistence type="predicted"/>
<name>A0AAE1USX8_9EUCA</name>
<comment type="caution">
    <text evidence="2">The sequence shown here is derived from an EMBL/GenBank/DDBJ whole genome shotgun (WGS) entry which is preliminary data.</text>
</comment>
<dbReference type="EMBL" id="JAWZYT010000015">
    <property type="protein sequence ID" value="KAK4329405.1"/>
    <property type="molecule type" value="Genomic_DNA"/>
</dbReference>
<feature type="region of interest" description="Disordered" evidence="1">
    <location>
        <begin position="1"/>
        <end position="38"/>
    </location>
</feature>
<organism evidence="2 3">
    <name type="scientific">Petrolisthes manimaculis</name>
    <dbReference type="NCBI Taxonomy" id="1843537"/>
    <lineage>
        <taxon>Eukaryota</taxon>
        <taxon>Metazoa</taxon>
        <taxon>Ecdysozoa</taxon>
        <taxon>Arthropoda</taxon>
        <taxon>Crustacea</taxon>
        <taxon>Multicrustacea</taxon>
        <taxon>Malacostraca</taxon>
        <taxon>Eumalacostraca</taxon>
        <taxon>Eucarida</taxon>
        <taxon>Decapoda</taxon>
        <taxon>Pleocyemata</taxon>
        <taxon>Anomura</taxon>
        <taxon>Galatheoidea</taxon>
        <taxon>Porcellanidae</taxon>
        <taxon>Petrolisthes</taxon>
    </lineage>
</organism>
<evidence type="ECO:0000313" key="3">
    <source>
        <dbReference type="Proteomes" id="UP001292094"/>
    </source>
</evidence>
<dbReference type="Proteomes" id="UP001292094">
    <property type="component" value="Unassembled WGS sequence"/>
</dbReference>
<feature type="compositionally biased region" description="Polar residues" evidence="1">
    <location>
        <begin position="1"/>
        <end position="10"/>
    </location>
</feature>
<gene>
    <name evidence="2" type="ORF">Pmani_000260</name>
</gene>
<feature type="region of interest" description="Disordered" evidence="1">
    <location>
        <begin position="56"/>
        <end position="79"/>
    </location>
</feature>
<reference evidence="2" key="1">
    <citation type="submission" date="2023-11" db="EMBL/GenBank/DDBJ databases">
        <title>Genome assemblies of two species of porcelain crab, Petrolisthes cinctipes and Petrolisthes manimaculis (Anomura: Porcellanidae).</title>
        <authorList>
            <person name="Angst P."/>
        </authorList>
    </citation>
    <scope>NUCLEOTIDE SEQUENCE</scope>
    <source>
        <strain evidence="2">PB745_02</strain>
        <tissue evidence="2">Gill</tissue>
    </source>
</reference>
<accession>A0AAE1USX8</accession>
<keyword evidence="3" id="KW-1185">Reference proteome</keyword>
<sequence>MSRRSLSQLRGHQHCRGHYDGLGGGARPPMRSNQPGRLSEAVQVWVIPRAASSCTAPSHAAVTRGVTRTLTRPQSKAGPRLRVAAAGGATAGEGVCAVRRHDN</sequence>
<dbReference type="AlphaFoldDB" id="A0AAE1USX8"/>